<dbReference type="OrthoDB" id="10014002at2759"/>
<sequence length="365" mass="41393">MPKGGKSGQLSSETALQPYRTDFEQPAYMEMSRPEQTLATLLETAFRIKEDVVNSLHATQGSVLMEASARKLLENHIHIITNIVKQLSKDIQVLEAQIVQRDSIASGTTFAVQSLDHKNLAVVGDLRGRVTRCDATIAKLSRDVTAGGQEILKLQQEVTEMHSATEIRLRDLELRISKSLARLETSQSEQIESQKNTTGDILRDIQQLEIRTSSGLRELEEEAARIKKWTEEQLSNTAQMQTENKQQLHTLLQDRMVEMEEKLKAQVHLISAHLDRVEKQLEKESSADQVKQTESKINTRIQAMEKSFQAELEQMRREYQSGFQSVHDAIASLRDIADTKAKLDKGELKKDIRQIRRMMVGHADA</sequence>
<keyword evidence="4" id="KW-1185">Reference proteome</keyword>
<dbReference type="Proteomes" id="UP000824219">
    <property type="component" value="Linkage Group LG22"/>
</dbReference>
<dbReference type="AlphaFoldDB" id="A0A9D3N8W8"/>
<dbReference type="EMBL" id="JAHKSW010000022">
    <property type="protein sequence ID" value="KAG7318488.1"/>
    <property type="molecule type" value="Genomic_DNA"/>
</dbReference>
<protein>
    <recommendedName>
        <fullName evidence="5">Protein FAM81B</fullName>
    </recommendedName>
</protein>
<accession>A0A9D3N8W8</accession>
<proteinExistence type="inferred from homology"/>
<dbReference type="PANTHER" id="PTHR22420:SF5">
    <property type="entry name" value="PROTEIN FAM81B"/>
    <property type="match status" value="1"/>
</dbReference>
<name>A0A9D3N8W8_9TELE</name>
<gene>
    <name evidence="3" type="ORF">KOW79_018243</name>
</gene>
<evidence type="ECO:0000313" key="4">
    <source>
        <dbReference type="Proteomes" id="UP000824219"/>
    </source>
</evidence>
<organism evidence="3 4">
    <name type="scientific">Hemibagrus wyckioides</name>
    <dbReference type="NCBI Taxonomy" id="337641"/>
    <lineage>
        <taxon>Eukaryota</taxon>
        <taxon>Metazoa</taxon>
        <taxon>Chordata</taxon>
        <taxon>Craniata</taxon>
        <taxon>Vertebrata</taxon>
        <taxon>Euteleostomi</taxon>
        <taxon>Actinopterygii</taxon>
        <taxon>Neopterygii</taxon>
        <taxon>Teleostei</taxon>
        <taxon>Ostariophysi</taxon>
        <taxon>Siluriformes</taxon>
        <taxon>Bagridae</taxon>
        <taxon>Hemibagrus</taxon>
    </lineage>
</organism>
<dbReference type="PANTHER" id="PTHR22420">
    <property type="entry name" value="PROTEIN FAM81A"/>
    <property type="match status" value="1"/>
</dbReference>
<comment type="caution">
    <text evidence="3">The sequence shown here is derived from an EMBL/GenBank/DDBJ whole genome shotgun (WGS) entry which is preliminary data.</text>
</comment>
<evidence type="ECO:0008006" key="5">
    <source>
        <dbReference type="Google" id="ProtNLM"/>
    </source>
</evidence>
<keyword evidence="1" id="KW-0175">Coiled coil</keyword>
<evidence type="ECO:0000313" key="3">
    <source>
        <dbReference type="EMBL" id="KAG7318488.1"/>
    </source>
</evidence>
<dbReference type="InterPro" id="IPR029619">
    <property type="entry name" value="FAM81"/>
</dbReference>
<comment type="similarity">
    <text evidence="2">Belongs to the FAM81 family.</text>
</comment>
<evidence type="ECO:0000256" key="1">
    <source>
        <dbReference type="ARBA" id="ARBA00023054"/>
    </source>
</evidence>
<reference evidence="3 4" key="1">
    <citation type="submission" date="2021-06" db="EMBL/GenBank/DDBJ databases">
        <title>Chromosome-level genome assembly of the red-tail catfish (Hemibagrus wyckioides).</title>
        <authorList>
            <person name="Shao F."/>
        </authorList>
    </citation>
    <scope>NUCLEOTIDE SEQUENCE [LARGE SCALE GENOMIC DNA]</scope>
    <source>
        <strain evidence="3">EC202008001</strain>
        <tissue evidence="3">Blood</tissue>
    </source>
</reference>
<evidence type="ECO:0000256" key="2">
    <source>
        <dbReference type="ARBA" id="ARBA00046344"/>
    </source>
</evidence>